<dbReference type="InterPro" id="IPR019787">
    <property type="entry name" value="Znf_PHD-finger"/>
</dbReference>
<feature type="region of interest" description="Disordered" evidence="5">
    <location>
        <begin position="473"/>
        <end position="506"/>
    </location>
</feature>
<evidence type="ECO:0000256" key="1">
    <source>
        <dbReference type="ARBA" id="ARBA00022723"/>
    </source>
</evidence>
<proteinExistence type="predicted"/>
<keyword evidence="1" id="KW-0479">Metal-binding</keyword>
<protein>
    <recommendedName>
        <fullName evidence="6">PHD-type domain-containing protein</fullName>
    </recommendedName>
</protein>
<dbReference type="SMART" id="SM00249">
    <property type="entry name" value="PHD"/>
    <property type="match status" value="1"/>
</dbReference>
<dbReference type="Gene3D" id="3.30.40.10">
    <property type="entry name" value="Zinc/RING finger domain, C3HC4 (zinc finger)"/>
    <property type="match status" value="1"/>
</dbReference>
<sequence length="718" mass="81978">MTIHKSQGLTLNRLEVDCHQIFKPGQLGVALGRAKSSEGLRVINFDPTCHVISQPEVVQLFMNQPSILEHEDLSCCRPGLKGNTQEPNPPGIYTLQDMQLIQESIDNVEMNENVTSQEEFDSEFDELILKISSVKDDLNLPDDLNLDQILDQIYFKNPVTAMQDHVNRIINDMNKIKYIQFCKKEYAFYSALIESSNTEPIRPFTAKQQTEFYSNVHAHQTSAEFRMNCLTLFEDSRFTDDHVHICFNVSNQIRKYVLQSNVERLPVVQRHISNRSVTNESHARVRYIGSYCIAKILHKNKQKKKNNMYNLDSASISKYNDSLKLVNVLESLKVEEQYIQSITKEPESLIDIACKQYGQRLLTNISDELYHFFLELTRRTLELLIDENLNKYGSEMFEKIKEKILSNNTLFKSFANTIEHSVKDKQLEHGVTKQVYNLIIELFLMVMVNQFRKDLLESFNIKKKMAHRKQVRVSETGIHDKKTSRKGKAPAVKKAQLKKDEQHVEEISSEEEYVSVSYDEPSTSSGIYAKKGARKKNISSPVFEGEISEEGSIAVKSQMATKVKKSHKKGKTSSTGKGPAPKKLQHKAGQQGAPGMCSKELTSGDLPDESITSSGVVTRKSERKRKKIHIPDFECDFSENEYTETSSPTDKTVMSSGGDEVKCKICKKTDNYFQGQNQWIQCGGCKYSIHRQCAGLQHHMKWKKVLKTGNLFLCSSCE</sequence>
<dbReference type="PROSITE" id="PS50016">
    <property type="entry name" value="ZF_PHD_2"/>
    <property type="match status" value="1"/>
</dbReference>
<dbReference type="CDD" id="cd18809">
    <property type="entry name" value="SF1_C_RecD"/>
    <property type="match status" value="1"/>
</dbReference>
<reference evidence="7" key="2">
    <citation type="submission" date="2020-11" db="EMBL/GenBank/DDBJ databases">
        <authorList>
            <person name="McCartney M.A."/>
            <person name="Auch B."/>
            <person name="Kono T."/>
            <person name="Mallez S."/>
            <person name="Becker A."/>
            <person name="Gohl D.M."/>
            <person name="Silverstein K.A.T."/>
            <person name="Koren S."/>
            <person name="Bechman K.B."/>
            <person name="Herman A."/>
            <person name="Abrahante J.E."/>
            <person name="Garbe J."/>
        </authorList>
    </citation>
    <scope>NUCLEOTIDE SEQUENCE</scope>
    <source>
        <strain evidence="7">Duluth1</strain>
        <tissue evidence="7">Whole animal</tissue>
    </source>
</reference>
<dbReference type="AlphaFoldDB" id="A0A9D4LE73"/>
<accession>A0A9D4LE73</accession>
<dbReference type="InterPro" id="IPR011011">
    <property type="entry name" value="Znf_FYVE_PHD"/>
</dbReference>
<dbReference type="EMBL" id="JAIWYP010000003">
    <property type="protein sequence ID" value="KAH3856465.1"/>
    <property type="molecule type" value="Genomic_DNA"/>
</dbReference>
<keyword evidence="3" id="KW-0862">Zinc</keyword>
<dbReference type="Proteomes" id="UP000828390">
    <property type="component" value="Unassembled WGS sequence"/>
</dbReference>
<feature type="compositionally biased region" description="Basic residues" evidence="5">
    <location>
        <begin position="562"/>
        <end position="571"/>
    </location>
</feature>
<evidence type="ECO:0000256" key="2">
    <source>
        <dbReference type="ARBA" id="ARBA00022771"/>
    </source>
</evidence>
<comment type="caution">
    <text evidence="7">The sequence shown here is derived from an EMBL/GenBank/DDBJ whole genome shotgun (WGS) entry which is preliminary data.</text>
</comment>
<feature type="domain" description="PHD-type" evidence="6">
    <location>
        <begin position="660"/>
        <end position="718"/>
    </location>
</feature>
<evidence type="ECO:0000313" key="8">
    <source>
        <dbReference type="Proteomes" id="UP000828390"/>
    </source>
</evidence>
<evidence type="ECO:0000256" key="5">
    <source>
        <dbReference type="SAM" id="MobiDB-lite"/>
    </source>
</evidence>
<dbReference type="SUPFAM" id="SSF57903">
    <property type="entry name" value="FYVE/PHD zinc finger"/>
    <property type="match status" value="1"/>
</dbReference>
<dbReference type="InterPro" id="IPR013083">
    <property type="entry name" value="Znf_RING/FYVE/PHD"/>
</dbReference>
<keyword evidence="2 4" id="KW-0863">Zinc-finger</keyword>
<dbReference type="CDD" id="cd15489">
    <property type="entry name" value="PHD_SF"/>
    <property type="match status" value="1"/>
</dbReference>
<gene>
    <name evidence="7" type="ORF">DPMN_099053</name>
</gene>
<feature type="region of interest" description="Disordered" evidence="5">
    <location>
        <begin position="561"/>
        <end position="616"/>
    </location>
</feature>
<dbReference type="InterPro" id="IPR001965">
    <property type="entry name" value="Znf_PHD"/>
</dbReference>
<organism evidence="7 8">
    <name type="scientific">Dreissena polymorpha</name>
    <name type="common">Zebra mussel</name>
    <name type="synonym">Mytilus polymorpha</name>
    <dbReference type="NCBI Taxonomy" id="45954"/>
    <lineage>
        <taxon>Eukaryota</taxon>
        <taxon>Metazoa</taxon>
        <taxon>Spiralia</taxon>
        <taxon>Lophotrochozoa</taxon>
        <taxon>Mollusca</taxon>
        <taxon>Bivalvia</taxon>
        <taxon>Autobranchia</taxon>
        <taxon>Heteroconchia</taxon>
        <taxon>Euheterodonta</taxon>
        <taxon>Imparidentia</taxon>
        <taxon>Neoheterodontei</taxon>
        <taxon>Myida</taxon>
        <taxon>Dreissenoidea</taxon>
        <taxon>Dreissenidae</taxon>
        <taxon>Dreissena</taxon>
    </lineage>
</organism>
<evidence type="ECO:0000259" key="6">
    <source>
        <dbReference type="PROSITE" id="PS50016"/>
    </source>
</evidence>
<evidence type="ECO:0000256" key="3">
    <source>
        <dbReference type="ARBA" id="ARBA00022833"/>
    </source>
</evidence>
<name>A0A9D4LE73_DREPO</name>
<dbReference type="GO" id="GO:0008270">
    <property type="term" value="F:zinc ion binding"/>
    <property type="evidence" value="ECO:0007669"/>
    <property type="project" value="UniProtKB-KW"/>
</dbReference>
<reference evidence="7" key="1">
    <citation type="journal article" date="2019" name="bioRxiv">
        <title>The Genome of the Zebra Mussel, Dreissena polymorpha: A Resource for Invasive Species Research.</title>
        <authorList>
            <person name="McCartney M.A."/>
            <person name="Auch B."/>
            <person name="Kono T."/>
            <person name="Mallez S."/>
            <person name="Zhang Y."/>
            <person name="Obille A."/>
            <person name="Becker A."/>
            <person name="Abrahante J.E."/>
            <person name="Garbe J."/>
            <person name="Badalamenti J.P."/>
            <person name="Herman A."/>
            <person name="Mangelson H."/>
            <person name="Liachko I."/>
            <person name="Sullivan S."/>
            <person name="Sone E.D."/>
            <person name="Koren S."/>
            <person name="Silverstein K.A.T."/>
            <person name="Beckman K.B."/>
            <person name="Gohl D.M."/>
        </authorList>
    </citation>
    <scope>NUCLEOTIDE SEQUENCE</scope>
    <source>
        <strain evidence="7">Duluth1</strain>
        <tissue evidence="7">Whole animal</tissue>
    </source>
</reference>
<keyword evidence="8" id="KW-1185">Reference proteome</keyword>
<evidence type="ECO:0000256" key="4">
    <source>
        <dbReference type="PROSITE-ProRule" id="PRU00146"/>
    </source>
</evidence>
<evidence type="ECO:0000313" key="7">
    <source>
        <dbReference type="EMBL" id="KAH3856465.1"/>
    </source>
</evidence>
<feature type="compositionally biased region" description="Basic and acidic residues" evidence="5">
    <location>
        <begin position="497"/>
        <end position="506"/>
    </location>
</feature>